<dbReference type="Proteomes" id="UP000485484">
    <property type="component" value="Unassembled WGS sequence"/>
</dbReference>
<dbReference type="InterPro" id="IPR027417">
    <property type="entry name" value="P-loop_NTPase"/>
</dbReference>
<sequence>MTLQPFYLLLFQDLAAAERKAAELKKAAFPDGITAFNETVLYGEDTTAGRIMELCQTPPFAGGRHFILLRRAEKLGKEDRDALFEYLKKPSASAFLVMLFETSPKNKFPFPGNQFRFFFKGEAADAVDPFGVTRVLQRGNLKRALQILDRQYTDDRKHFPQFMGILTWYLRSRVEGQGRLNNQSATLFKRFCELDRDVRTGRRSGREAVELAILHLARRL</sequence>
<keyword evidence="3" id="KW-0235">DNA replication</keyword>
<gene>
    <name evidence="6" type="ORF">BWY73_00306</name>
</gene>
<dbReference type="AlphaFoldDB" id="A0A1V5MJN9"/>
<protein>
    <submittedName>
        <fullName evidence="6">DNA polymerase III subunit delta</fullName>
    </submittedName>
</protein>
<proteinExistence type="predicted"/>
<evidence type="ECO:0000313" key="6">
    <source>
        <dbReference type="EMBL" id="OPZ93454.1"/>
    </source>
</evidence>
<dbReference type="PANTHER" id="PTHR34388:SF1">
    <property type="entry name" value="DNA POLYMERASE III SUBUNIT DELTA"/>
    <property type="match status" value="1"/>
</dbReference>
<dbReference type="PANTHER" id="PTHR34388">
    <property type="entry name" value="DNA POLYMERASE III SUBUNIT DELTA"/>
    <property type="match status" value="1"/>
</dbReference>
<evidence type="ECO:0000256" key="3">
    <source>
        <dbReference type="ARBA" id="ARBA00022705"/>
    </source>
</evidence>
<dbReference type="GO" id="GO:0009360">
    <property type="term" value="C:DNA polymerase III complex"/>
    <property type="evidence" value="ECO:0007669"/>
    <property type="project" value="InterPro"/>
</dbReference>
<comment type="caution">
    <text evidence="6">The sequence shown here is derived from an EMBL/GenBank/DDBJ whole genome shotgun (WGS) entry which is preliminary data.</text>
</comment>
<keyword evidence="4" id="KW-0239">DNA-directed DNA polymerase</keyword>
<evidence type="ECO:0000256" key="1">
    <source>
        <dbReference type="ARBA" id="ARBA00022679"/>
    </source>
</evidence>
<keyword evidence="2" id="KW-0548">Nucleotidyltransferase</keyword>
<dbReference type="EMBL" id="MWAK01000023">
    <property type="protein sequence ID" value="OPZ93454.1"/>
    <property type="molecule type" value="Genomic_DNA"/>
</dbReference>
<organism evidence="6">
    <name type="scientific">candidate division TA06 bacterium ADurb.Bin417</name>
    <dbReference type="NCBI Taxonomy" id="1852828"/>
    <lineage>
        <taxon>Bacteria</taxon>
        <taxon>Bacteria division TA06</taxon>
    </lineage>
</organism>
<dbReference type="InterPro" id="IPR010372">
    <property type="entry name" value="DNA_pol3_delta_N"/>
</dbReference>
<dbReference type="Pfam" id="PF06144">
    <property type="entry name" value="DNA_pol3_delta"/>
    <property type="match status" value="1"/>
</dbReference>
<evidence type="ECO:0000256" key="2">
    <source>
        <dbReference type="ARBA" id="ARBA00022695"/>
    </source>
</evidence>
<feature type="domain" description="DNA polymerase III delta N-terminal" evidence="5">
    <location>
        <begin position="7"/>
        <end position="103"/>
    </location>
</feature>
<keyword evidence="1" id="KW-0808">Transferase</keyword>
<accession>A0A1V5MJN9</accession>
<evidence type="ECO:0000256" key="4">
    <source>
        <dbReference type="ARBA" id="ARBA00022932"/>
    </source>
</evidence>
<dbReference type="Gene3D" id="3.40.50.300">
    <property type="entry name" value="P-loop containing nucleotide triphosphate hydrolases"/>
    <property type="match status" value="1"/>
</dbReference>
<dbReference type="GO" id="GO:0003677">
    <property type="term" value="F:DNA binding"/>
    <property type="evidence" value="ECO:0007669"/>
    <property type="project" value="InterPro"/>
</dbReference>
<dbReference type="GO" id="GO:0006261">
    <property type="term" value="P:DNA-templated DNA replication"/>
    <property type="evidence" value="ECO:0007669"/>
    <property type="project" value="TreeGrafter"/>
</dbReference>
<evidence type="ECO:0000259" key="5">
    <source>
        <dbReference type="Pfam" id="PF06144"/>
    </source>
</evidence>
<dbReference type="InterPro" id="IPR005790">
    <property type="entry name" value="DNA_polIII_delta"/>
</dbReference>
<dbReference type="GO" id="GO:0003887">
    <property type="term" value="F:DNA-directed DNA polymerase activity"/>
    <property type="evidence" value="ECO:0007669"/>
    <property type="project" value="UniProtKB-KW"/>
</dbReference>
<reference evidence="6" key="1">
    <citation type="submission" date="2017-02" db="EMBL/GenBank/DDBJ databases">
        <title>Delving into the versatile metabolic prowess of the omnipresent phylum Bacteroidetes.</title>
        <authorList>
            <person name="Nobu M.K."/>
            <person name="Mei R."/>
            <person name="Narihiro T."/>
            <person name="Kuroda K."/>
            <person name="Liu W.-T."/>
        </authorList>
    </citation>
    <scope>NUCLEOTIDE SEQUENCE</scope>
    <source>
        <strain evidence="6">ADurb.Bin417</strain>
    </source>
</reference>
<name>A0A1V5MJN9_UNCT6</name>